<evidence type="ECO:0000256" key="1">
    <source>
        <dbReference type="SAM" id="Phobius"/>
    </source>
</evidence>
<organism evidence="2">
    <name type="scientific">Xenopsylla cheopis</name>
    <name type="common">Oriental rat flea</name>
    <name type="synonym">Pulex cheopis</name>
    <dbReference type="NCBI Taxonomy" id="163159"/>
    <lineage>
        <taxon>Eukaryota</taxon>
        <taxon>Metazoa</taxon>
        <taxon>Ecdysozoa</taxon>
        <taxon>Arthropoda</taxon>
        <taxon>Hexapoda</taxon>
        <taxon>Insecta</taxon>
        <taxon>Pterygota</taxon>
        <taxon>Neoptera</taxon>
        <taxon>Endopterygota</taxon>
        <taxon>Siphonaptera</taxon>
        <taxon>Pulicidae</taxon>
        <taxon>Xenopsyllinae</taxon>
        <taxon>Xenopsylla</taxon>
    </lineage>
</organism>
<dbReference type="EMBL" id="GIIL01006281">
    <property type="protein sequence ID" value="NOV50007.1"/>
    <property type="molecule type" value="Transcribed_RNA"/>
</dbReference>
<keyword evidence="1" id="KW-0472">Membrane</keyword>
<name>A0A6M2DZI2_XENCH</name>
<sequence>MHVTIAYAMFWKYCIYIDMSIIFWSCTLSSYARKIEIRNGFENCNNNIIVSIFVHNIVWSLFCLFICENRTFCSTFYSTCIL</sequence>
<dbReference type="AlphaFoldDB" id="A0A6M2DZI2"/>
<proteinExistence type="predicted"/>
<protein>
    <submittedName>
        <fullName evidence="2">Putative product</fullName>
    </submittedName>
</protein>
<keyword evidence="1" id="KW-1133">Transmembrane helix</keyword>
<keyword evidence="1" id="KW-0812">Transmembrane</keyword>
<feature type="transmembrane region" description="Helical" evidence="1">
    <location>
        <begin position="48"/>
        <end position="67"/>
    </location>
</feature>
<reference evidence="2" key="1">
    <citation type="submission" date="2020-03" db="EMBL/GenBank/DDBJ databases">
        <title>Transcriptomic Profiling of the Digestive Tract of the Rat Flea, Xenopsylla cheopis, Following Blood Feeding and Infection with Yersinia pestis.</title>
        <authorList>
            <person name="Bland D.M."/>
            <person name="Martens C.A."/>
            <person name="Virtaneva K."/>
            <person name="Kanakabandi K."/>
            <person name="Long D."/>
            <person name="Rosenke R."/>
            <person name="Saturday G.A."/>
            <person name="Hoyt F.H."/>
            <person name="Bruno D.P."/>
            <person name="Ribeiro J.M.C."/>
            <person name="Hinnebusch J."/>
        </authorList>
    </citation>
    <scope>NUCLEOTIDE SEQUENCE</scope>
</reference>
<accession>A0A6M2DZI2</accession>
<evidence type="ECO:0000313" key="2">
    <source>
        <dbReference type="EMBL" id="NOV50007.1"/>
    </source>
</evidence>